<dbReference type="InterPro" id="IPR004090">
    <property type="entry name" value="Chemotax_Me-accpt_rcpt"/>
</dbReference>
<dbReference type="PANTHER" id="PTHR32089">
    <property type="entry name" value="METHYL-ACCEPTING CHEMOTAXIS PROTEIN MCPB"/>
    <property type="match status" value="1"/>
</dbReference>
<feature type="domain" description="Methyl-accepting transducer" evidence="8">
    <location>
        <begin position="291"/>
        <end position="527"/>
    </location>
</feature>
<feature type="domain" description="HAMP" evidence="9">
    <location>
        <begin position="220"/>
        <end position="272"/>
    </location>
</feature>
<accession>A0A972K033</accession>
<evidence type="ECO:0000259" key="8">
    <source>
        <dbReference type="PROSITE" id="PS50111"/>
    </source>
</evidence>
<feature type="transmembrane region" description="Helical" evidence="7">
    <location>
        <begin position="20"/>
        <end position="46"/>
    </location>
</feature>
<evidence type="ECO:0000256" key="1">
    <source>
        <dbReference type="ARBA" id="ARBA00004236"/>
    </source>
</evidence>
<proteinExistence type="inferred from homology"/>
<evidence type="ECO:0000256" key="6">
    <source>
        <dbReference type="PROSITE-ProRule" id="PRU00284"/>
    </source>
</evidence>
<feature type="transmembrane region" description="Helical" evidence="7">
    <location>
        <begin position="198"/>
        <end position="222"/>
    </location>
</feature>
<dbReference type="Proteomes" id="UP000641588">
    <property type="component" value="Unassembled WGS sequence"/>
</dbReference>
<dbReference type="SMART" id="SM00283">
    <property type="entry name" value="MA"/>
    <property type="match status" value="1"/>
</dbReference>
<dbReference type="Gene3D" id="6.10.340.10">
    <property type="match status" value="1"/>
</dbReference>
<dbReference type="AlphaFoldDB" id="A0A972K033"/>
<dbReference type="InterPro" id="IPR024478">
    <property type="entry name" value="HlyB_4HB_MCP"/>
</dbReference>
<dbReference type="SUPFAM" id="SSF58104">
    <property type="entry name" value="Methyl-accepting chemotaxis protein (MCP) signaling domain"/>
    <property type="match status" value="1"/>
</dbReference>
<name>A0A972K033_9BACL</name>
<dbReference type="Pfam" id="PF00672">
    <property type="entry name" value="HAMP"/>
    <property type="match status" value="1"/>
</dbReference>
<evidence type="ECO:0000259" key="9">
    <source>
        <dbReference type="PROSITE" id="PS50885"/>
    </source>
</evidence>
<dbReference type="InterPro" id="IPR004089">
    <property type="entry name" value="MCPsignal_dom"/>
</dbReference>
<comment type="similarity">
    <text evidence="5">Belongs to the methyl-accepting chemotaxis (MCP) protein family.</text>
</comment>
<evidence type="ECO:0000256" key="2">
    <source>
        <dbReference type="ARBA" id="ARBA00022475"/>
    </source>
</evidence>
<evidence type="ECO:0000256" key="4">
    <source>
        <dbReference type="ARBA" id="ARBA00023224"/>
    </source>
</evidence>
<reference evidence="10" key="1">
    <citation type="submission" date="2019-10" db="EMBL/GenBank/DDBJ databases">
        <title>Description of Paenibacillus glebae sp. nov.</title>
        <authorList>
            <person name="Carlier A."/>
            <person name="Qi S."/>
        </authorList>
    </citation>
    <scope>NUCLEOTIDE SEQUENCE</scope>
    <source>
        <strain evidence="10">LMG 31456</strain>
    </source>
</reference>
<dbReference type="GO" id="GO:0007165">
    <property type="term" value="P:signal transduction"/>
    <property type="evidence" value="ECO:0007669"/>
    <property type="project" value="UniProtKB-KW"/>
</dbReference>
<dbReference type="InterPro" id="IPR047347">
    <property type="entry name" value="YvaQ-like_sensor"/>
</dbReference>
<evidence type="ECO:0000256" key="3">
    <source>
        <dbReference type="ARBA" id="ARBA00023136"/>
    </source>
</evidence>
<keyword evidence="7" id="KW-0812">Transmembrane</keyword>
<comment type="subcellular location">
    <subcellularLocation>
        <location evidence="1">Cell membrane</location>
    </subcellularLocation>
</comment>
<dbReference type="Pfam" id="PF00015">
    <property type="entry name" value="MCPsignal"/>
    <property type="match status" value="1"/>
</dbReference>
<dbReference type="Gene3D" id="1.10.287.950">
    <property type="entry name" value="Methyl-accepting chemotaxis protein"/>
    <property type="match status" value="1"/>
</dbReference>
<dbReference type="InterPro" id="IPR003660">
    <property type="entry name" value="HAMP_dom"/>
</dbReference>
<dbReference type="Pfam" id="PF12729">
    <property type="entry name" value="4HB_MCP_1"/>
    <property type="match status" value="1"/>
</dbReference>
<keyword evidence="7" id="KW-1133">Transmembrane helix</keyword>
<dbReference type="PANTHER" id="PTHR32089:SF112">
    <property type="entry name" value="LYSOZYME-LIKE PROTEIN-RELATED"/>
    <property type="match status" value="1"/>
</dbReference>
<protein>
    <submittedName>
        <fullName evidence="10">HAMP domain-containing protein</fullName>
    </submittedName>
</protein>
<dbReference type="CDD" id="cd06225">
    <property type="entry name" value="HAMP"/>
    <property type="match status" value="1"/>
</dbReference>
<evidence type="ECO:0000256" key="5">
    <source>
        <dbReference type="ARBA" id="ARBA00029447"/>
    </source>
</evidence>
<dbReference type="CDD" id="cd19411">
    <property type="entry name" value="MCP2201-like_sensor"/>
    <property type="match status" value="1"/>
</dbReference>
<dbReference type="PROSITE" id="PS50885">
    <property type="entry name" value="HAMP"/>
    <property type="match status" value="1"/>
</dbReference>
<evidence type="ECO:0000256" key="7">
    <source>
        <dbReference type="SAM" id="Phobius"/>
    </source>
</evidence>
<gene>
    <name evidence="10" type="ORF">GC093_04355</name>
</gene>
<dbReference type="PROSITE" id="PS50111">
    <property type="entry name" value="CHEMOTAXIS_TRANSDUC_2"/>
    <property type="match status" value="1"/>
</dbReference>
<keyword evidence="11" id="KW-1185">Reference proteome</keyword>
<organism evidence="10 11">
    <name type="scientific">Paenibacillus foliorum</name>
    <dbReference type="NCBI Taxonomy" id="2654974"/>
    <lineage>
        <taxon>Bacteria</taxon>
        <taxon>Bacillati</taxon>
        <taxon>Bacillota</taxon>
        <taxon>Bacilli</taxon>
        <taxon>Bacillales</taxon>
        <taxon>Paenibacillaceae</taxon>
        <taxon>Paenibacillus</taxon>
    </lineage>
</organism>
<dbReference type="GO" id="GO:0004888">
    <property type="term" value="F:transmembrane signaling receptor activity"/>
    <property type="evidence" value="ECO:0007669"/>
    <property type="project" value="InterPro"/>
</dbReference>
<dbReference type="GO" id="GO:0005886">
    <property type="term" value="C:plasma membrane"/>
    <property type="evidence" value="ECO:0007669"/>
    <property type="project" value="UniProtKB-SubCell"/>
</dbReference>
<sequence>MRITVWRFILSMDVLRNLRFRYKILILNVTAIISILVIAFVGYHYMTGMAVNTKDMYTNRLLPVKGINAIQTATRMNEASMLEFVLTKDELLKSKISKQDQFIDTTIEEYGKLAKSSTEQELLQKYKAVLPAYRAASVKVIELAAGNNEAKAYDAFVSEASILGNQVNQILSDLSAHNEQIAEQLYEQTEKESASAQLFTLIATLLAVSVFIVVGLLINYVITKPILSLQSLMNRAEAGDLSVVGDYPYKDEVGNLTNSFNNMLQGLRGLVVQVSENALIISASSQQLLAGTEQGASASEQIATSSEHLEQELDKQVQSIEAATTAIYQIRGNVVTIGDNSEHVYLSAAKAAGLSKEGASNVSSVSEQMKSIYTTVKDLDTTVELLTGHIQEIGKFVAVIHEIAAQTNLLSLNAAIEAARAGEAGKGFTVVAAEVRKLADESADSSHHIEKLIGMIQAEMKRIGSTMQHGLGEVELGIEKTKHTQIVFHHIDEAVDHVYVGVTSVKNTIDQLISGSERIVSVMDVVNEVAKEGMTVSRQSTASSQEQLSSMEEIRSAADSLAKLSEELQLTLQHFRL</sequence>
<evidence type="ECO:0000313" key="11">
    <source>
        <dbReference type="Proteomes" id="UP000641588"/>
    </source>
</evidence>
<keyword evidence="2" id="KW-1003">Cell membrane</keyword>
<comment type="caution">
    <text evidence="10">The sequence shown here is derived from an EMBL/GenBank/DDBJ whole genome shotgun (WGS) entry which is preliminary data.</text>
</comment>
<dbReference type="PRINTS" id="PR00260">
    <property type="entry name" value="CHEMTRNSDUCR"/>
</dbReference>
<dbReference type="SMART" id="SM00304">
    <property type="entry name" value="HAMP"/>
    <property type="match status" value="1"/>
</dbReference>
<dbReference type="GO" id="GO:0006935">
    <property type="term" value="P:chemotaxis"/>
    <property type="evidence" value="ECO:0007669"/>
    <property type="project" value="InterPro"/>
</dbReference>
<evidence type="ECO:0000313" key="10">
    <source>
        <dbReference type="EMBL" id="NOU92468.1"/>
    </source>
</evidence>
<dbReference type="EMBL" id="WHOD01000013">
    <property type="protein sequence ID" value="NOU92468.1"/>
    <property type="molecule type" value="Genomic_DNA"/>
</dbReference>
<keyword evidence="3 7" id="KW-0472">Membrane</keyword>
<keyword evidence="4 6" id="KW-0807">Transducer</keyword>